<dbReference type="STRING" id="171291.SAMN02745154_00359"/>
<dbReference type="Proteomes" id="UP000190389">
    <property type="component" value="Unassembled WGS sequence"/>
</dbReference>
<evidence type="ECO:0000313" key="2">
    <source>
        <dbReference type="Proteomes" id="UP000190389"/>
    </source>
</evidence>
<protein>
    <submittedName>
        <fullName evidence="1">Uncharacterized protein</fullName>
    </submittedName>
</protein>
<dbReference type="AlphaFoldDB" id="A0A1T4L7I6"/>
<accession>A0A1T4L7I6</accession>
<evidence type="ECO:0000313" key="1">
    <source>
        <dbReference type="EMBL" id="SJZ50672.1"/>
    </source>
</evidence>
<name>A0A1T4L7I6_9BACT</name>
<reference evidence="2" key="1">
    <citation type="submission" date="2017-02" db="EMBL/GenBank/DDBJ databases">
        <authorList>
            <person name="Varghese N."/>
            <person name="Submissions S."/>
        </authorList>
    </citation>
    <scope>NUCLEOTIDE SEQUENCE [LARGE SCALE GENOMIC DNA]</scope>
    <source>
        <strain evidence="2">ATCC 27862</strain>
    </source>
</reference>
<feature type="non-terminal residue" evidence="1">
    <location>
        <position position="45"/>
    </location>
</feature>
<gene>
    <name evidence="1" type="ORF">SAMN02745154_00359</name>
</gene>
<proteinExistence type="predicted"/>
<sequence>MESKFIVIKHKRKDHTYISIATSNGYGKGYSNQIGLGRLEKLQEL</sequence>
<organism evidence="1 2">
    <name type="scientific">Mycoplasmopsis verecunda</name>
    <dbReference type="NCBI Taxonomy" id="171291"/>
    <lineage>
        <taxon>Bacteria</taxon>
        <taxon>Bacillati</taxon>
        <taxon>Mycoplasmatota</taxon>
        <taxon>Mycoplasmoidales</taxon>
        <taxon>Metamycoplasmataceae</taxon>
        <taxon>Mycoplasmopsis</taxon>
    </lineage>
</organism>
<dbReference type="OrthoDB" id="399623at2"/>
<keyword evidence="2" id="KW-1185">Reference proteome</keyword>
<dbReference type="EMBL" id="FUXF01000009">
    <property type="protein sequence ID" value="SJZ50672.1"/>
    <property type="molecule type" value="Genomic_DNA"/>
</dbReference>